<comment type="caution">
    <text evidence="3">The sequence shown here is derived from an EMBL/GenBank/DDBJ whole genome shotgun (WGS) entry which is preliminary data.</text>
</comment>
<sequence>MRVEREVWRGVPLLHVAPEKEWSEPLPTVVFFHGITSAKEHNLHYAYQLAEKGLRVLLPDALLHGERTENLTEMQLIVRFWEIILNSIQELDYINGIAQERKLVKGDIAIGGTSMGGITTLGALAAYPWIKAAAVMMGAGNYVELSKAQIVQFESRGFQLPFTDQQRKELFETLSKFDSIHNIEAFNQRPVFFWHGEQDTVVAFEPTFKLYNQLKEHYRDTPEHLYFMREREAGHAVTRQGMLAATDWLGKHLKT</sequence>
<dbReference type="InterPro" id="IPR001375">
    <property type="entry name" value="Peptidase_S9_cat"/>
</dbReference>
<accession>A0A2P8G332</accession>
<dbReference type="RefSeq" id="WP_106534596.1">
    <property type="nucleotide sequence ID" value="NZ_PYAT01000016.1"/>
</dbReference>
<name>A0A2P8G332_9BACL</name>
<dbReference type="Pfam" id="PF00326">
    <property type="entry name" value="Peptidase_S9"/>
    <property type="match status" value="1"/>
</dbReference>
<evidence type="ECO:0000259" key="2">
    <source>
        <dbReference type="Pfam" id="PF00326"/>
    </source>
</evidence>
<dbReference type="GO" id="GO:0006508">
    <property type="term" value="P:proteolysis"/>
    <property type="evidence" value="ECO:0007669"/>
    <property type="project" value="InterPro"/>
</dbReference>
<dbReference type="SUPFAM" id="SSF53474">
    <property type="entry name" value="alpha/beta-Hydrolases"/>
    <property type="match status" value="1"/>
</dbReference>
<dbReference type="Proteomes" id="UP000242682">
    <property type="component" value="Unassembled WGS sequence"/>
</dbReference>
<dbReference type="InterPro" id="IPR029058">
    <property type="entry name" value="AB_hydrolase_fold"/>
</dbReference>
<dbReference type="OrthoDB" id="31158at2"/>
<gene>
    <name evidence="3" type="ORF">B0H99_11625</name>
</gene>
<evidence type="ECO:0000256" key="1">
    <source>
        <dbReference type="ARBA" id="ARBA00022801"/>
    </source>
</evidence>
<dbReference type="AlphaFoldDB" id="A0A2P8G332"/>
<organism evidence="3 4">
    <name type="scientific">Planomicrobium soli</name>
    <dbReference type="NCBI Taxonomy" id="1176648"/>
    <lineage>
        <taxon>Bacteria</taxon>
        <taxon>Bacillati</taxon>
        <taxon>Bacillota</taxon>
        <taxon>Bacilli</taxon>
        <taxon>Bacillales</taxon>
        <taxon>Caryophanaceae</taxon>
        <taxon>Planomicrobium</taxon>
    </lineage>
</organism>
<reference evidence="3 4" key="1">
    <citation type="submission" date="2018-03" db="EMBL/GenBank/DDBJ databases">
        <title>Genomic Encyclopedia of Type Strains, Phase III (KMG-III): the genomes of soil and plant-associated and newly described type strains.</title>
        <authorList>
            <person name="Whitman W."/>
        </authorList>
    </citation>
    <scope>NUCLEOTIDE SEQUENCE [LARGE SCALE GENOMIC DNA]</scope>
    <source>
        <strain evidence="3 4">CGMCC 1.12259</strain>
    </source>
</reference>
<keyword evidence="4" id="KW-1185">Reference proteome</keyword>
<feature type="domain" description="Peptidase S9 prolyl oligopeptidase catalytic" evidence="2">
    <location>
        <begin position="105"/>
        <end position="253"/>
    </location>
</feature>
<dbReference type="PANTHER" id="PTHR22946">
    <property type="entry name" value="DIENELACTONE HYDROLASE DOMAIN-CONTAINING PROTEIN-RELATED"/>
    <property type="match status" value="1"/>
</dbReference>
<dbReference type="Gene3D" id="3.40.50.1820">
    <property type="entry name" value="alpha/beta hydrolase"/>
    <property type="match status" value="1"/>
</dbReference>
<evidence type="ECO:0000313" key="3">
    <source>
        <dbReference type="EMBL" id="PSL28381.1"/>
    </source>
</evidence>
<proteinExistence type="predicted"/>
<evidence type="ECO:0000313" key="4">
    <source>
        <dbReference type="Proteomes" id="UP000242682"/>
    </source>
</evidence>
<dbReference type="EMBL" id="PYAT01000016">
    <property type="protein sequence ID" value="PSL28381.1"/>
    <property type="molecule type" value="Genomic_DNA"/>
</dbReference>
<protein>
    <recommendedName>
        <fullName evidence="2">Peptidase S9 prolyl oligopeptidase catalytic domain-containing protein</fullName>
    </recommendedName>
</protein>
<dbReference type="InterPro" id="IPR050261">
    <property type="entry name" value="FrsA_esterase"/>
</dbReference>
<keyword evidence="1" id="KW-0378">Hydrolase</keyword>
<dbReference type="GO" id="GO:0008236">
    <property type="term" value="F:serine-type peptidase activity"/>
    <property type="evidence" value="ECO:0007669"/>
    <property type="project" value="InterPro"/>
</dbReference>
<dbReference type="PANTHER" id="PTHR22946:SF9">
    <property type="entry name" value="POLYKETIDE TRANSFERASE AF380"/>
    <property type="match status" value="1"/>
</dbReference>
<dbReference type="GO" id="GO:0052689">
    <property type="term" value="F:carboxylic ester hydrolase activity"/>
    <property type="evidence" value="ECO:0007669"/>
    <property type="project" value="UniProtKB-ARBA"/>
</dbReference>